<dbReference type="InterPro" id="IPR005183">
    <property type="entry name" value="DUF305_CopM-like"/>
</dbReference>
<keyword evidence="2" id="KW-0732">Signal</keyword>
<accession>A0A1Z2KXF6</accession>
<dbReference type="AlphaFoldDB" id="A0A1Z2KXF6"/>
<dbReference type="Proteomes" id="UP000195755">
    <property type="component" value="Chromosome"/>
</dbReference>
<feature type="chain" id="PRO_5012893354" description="DUF305 domain-containing protein" evidence="2">
    <location>
        <begin position="27"/>
        <end position="123"/>
    </location>
</feature>
<reference evidence="4 5" key="1">
    <citation type="submission" date="2017-06" db="EMBL/GenBank/DDBJ databases">
        <title>Streptomyces albireticuli Genome sequencing and assembly.</title>
        <authorList>
            <person name="Wang Y."/>
            <person name="Du B."/>
            <person name="Ding Y."/>
            <person name="Liu H."/>
            <person name="Hou Q."/>
            <person name="Liu K."/>
            <person name="Yao L."/>
            <person name="Wang C."/>
        </authorList>
    </citation>
    <scope>NUCLEOTIDE SEQUENCE [LARGE SCALE GENOMIC DNA]</scope>
    <source>
        <strain evidence="4 5">MDJK11</strain>
    </source>
</reference>
<dbReference type="Gene3D" id="1.20.1260.10">
    <property type="match status" value="1"/>
</dbReference>
<name>A0A1Z2KXF6_9ACTN</name>
<dbReference type="RefSeq" id="WP_324614689.1">
    <property type="nucleotide sequence ID" value="NZ_CP021744.1"/>
</dbReference>
<evidence type="ECO:0000313" key="4">
    <source>
        <dbReference type="EMBL" id="ARZ66719.1"/>
    </source>
</evidence>
<feature type="region of interest" description="Disordered" evidence="1">
    <location>
        <begin position="32"/>
        <end position="55"/>
    </location>
</feature>
<dbReference type="KEGG" id="salj:SMD11_1055"/>
<evidence type="ECO:0000259" key="3">
    <source>
        <dbReference type="Pfam" id="PF03713"/>
    </source>
</evidence>
<dbReference type="PANTHER" id="PTHR36933">
    <property type="entry name" value="SLL0788 PROTEIN"/>
    <property type="match status" value="1"/>
</dbReference>
<dbReference type="Pfam" id="PF03713">
    <property type="entry name" value="DUF305"/>
    <property type="match status" value="1"/>
</dbReference>
<proteinExistence type="predicted"/>
<gene>
    <name evidence="4" type="ORF">SMD11_1055</name>
</gene>
<feature type="compositionally biased region" description="Low complexity" evidence="1">
    <location>
        <begin position="39"/>
        <end position="55"/>
    </location>
</feature>
<evidence type="ECO:0000256" key="1">
    <source>
        <dbReference type="SAM" id="MobiDB-lite"/>
    </source>
</evidence>
<sequence length="123" mass="12498">MSTLCLQARRAASATAVAVTATLVLAACGGNSNNGGSAGTSTSATPSGSASAPAGLHNQADVTFAQGMIPHHRQAIVMSDMVQAHSSSGEVKALTERIKKAQAPEIETMTAWLRAWGEPVPRG</sequence>
<feature type="signal peptide" evidence="2">
    <location>
        <begin position="1"/>
        <end position="26"/>
    </location>
</feature>
<evidence type="ECO:0000256" key="2">
    <source>
        <dbReference type="SAM" id="SignalP"/>
    </source>
</evidence>
<protein>
    <recommendedName>
        <fullName evidence="3">DUF305 domain-containing protein</fullName>
    </recommendedName>
</protein>
<dbReference type="InterPro" id="IPR012347">
    <property type="entry name" value="Ferritin-like"/>
</dbReference>
<dbReference type="EMBL" id="CP021744">
    <property type="protein sequence ID" value="ARZ66719.1"/>
    <property type="molecule type" value="Genomic_DNA"/>
</dbReference>
<organism evidence="4 5">
    <name type="scientific">Streptomyces albireticuli</name>
    <dbReference type="NCBI Taxonomy" id="1940"/>
    <lineage>
        <taxon>Bacteria</taxon>
        <taxon>Bacillati</taxon>
        <taxon>Actinomycetota</taxon>
        <taxon>Actinomycetes</taxon>
        <taxon>Kitasatosporales</taxon>
        <taxon>Streptomycetaceae</taxon>
        <taxon>Streptomyces</taxon>
    </lineage>
</organism>
<feature type="domain" description="DUF305" evidence="3">
    <location>
        <begin position="61"/>
        <end position="120"/>
    </location>
</feature>
<dbReference type="PANTHER" id="PTHR36933:SF1">
    <property type="entry name" value="SLL0788 PROTEIN"/>
    <property type="match status" value="1"/>
</dbReference>
<evidence type="ECO:0000313" key="5">
    <source>
        <dbReference type="Proteomes" id="UP000195755"/>
    </source>
</evidence>